<dbReference type="GeneID" id="80876665"/>
<evidence type="ECO:0000256" key="1">
    <source>
        <dbReference type="SAM" id="MobiDB-lite"/>
    </source>
</evidence>
<dbReference type="PANTHER" id="PTHR31441:SF2">
    <property type="entry name" value="FOLLICULIN"/>
    <property type="match status" value="1"/>
</dbReference>
<dbReference type="GO" id="GO:1904263">
    <property type="term" value="P:positive regulation of TORC1 signaling"/>
    <property type="evidence" value="ECO:0007669"/>
    <property type="project" value="TreeGrafter"/>
</dbReference>
<keyword evidence="4" id="KW-1185">Reference proteome</keyword>
<feature type="compositionally biased region" description="Acidic residues" evidence="1">
    <location>
        <begin position="48"/>
        <end position="59"/>
    </location>
</feature>
<sequence length="357" mass="39619">MDVIFSLGHFCELEGPSIIFCTQKLLRSELGDQFDIPSAPRSSAASEDNIESEVQESSEDPMLSSTESLFKSDPEDGNQRQSKATDSPRIQSAGLSSSARQSPVSRKPACVTCSIVLPCEYVLPDVPPRLISLSTRNPDIVYISSQYPRNQNRYSILRRLMVRCLSCEYSMSSDISESMSNPLFFGDQENGYVIAQSFSLHDPHARGGLRRYAFVALSKSDHELINRYSFIVEKFSQMVQFLRLSSTKTTTNYPMSHNKTSSVGGTFASPTSNTSSLSNSSNLPGHTPYGMSPNSSTAPSTYLLSQRLPSFSFLRRRDGVGEGRNLADITCWDGVFIGIHSSFSWILDIWDRIDLTC</sequence>
<evidence type="ECO:0000313" key="3">
    <source>
        <dbReference type="EMBL" id="WBW73726.1"/>
    </source>
</evidence>
<proteinExistence type="predicted"/>
<dbReference type="InterPro" id="IPR021713">
    <property type="entry name" value="Folliculin"/>
</dbReference>
<dbReference type="Pfam" id="PF11704">
    <property type="entry name" value="Folliculin"/>
    <property type="match status" value="1"/>
</dbReference>
<dbReference type="Proteomes" id="UP001212411">
    <property type="component" value="Chromosome 2"/>
</dbReference>
<dbReference type="PROSITE" id="PS51834">
    <property type="entry name" value="DENN_FLCN_SMCR8"/>
    <property type="match status" value="1"/>
</dbReference>
<dbReference type="InterPro" id="IPR037521">
    <property type="entry name" value="FLCN/SMCR8_DENN"/>
</dbReference>
<dbReference type="AlphaFoldDB" id="A0AAF0AVM7"/>
<feature type="domain" description="UDENN FLCN/SMCR8-type" evidence="2">
    <location>
        <begin position="121"/>
        <end position="357"/>
    </location>
</feature>
<gene>
    <name evidence="3" type="primary">bhd1</name>
    <name evidence="3" type="ORF">SOMG_03185</name>
</gene>
<organism evidence="3 4">
    <name type="scientific">Schizosaccharomyces osmophilus</name>
    <dbReference type="NCBI Taxonomy" id="2545709"/>
    <lineage>
        <taxon>Eukaryota</taxon>
        <taxon>Fungi</taxon>
        <taxon>Dikarya</taxon>
        <taxon>Ascomycota</taxon>
        <taxon>Taphrinomycotina</taxon>
        <taxon>Schizosaccharomycetes</taxon>
        <taxon>Schizosaccharomycetales</taxon>
        <taxon>Schizosaccharomycetaceae</taxon>
        <taxon>Schizosaccharomyces</taxon>
    </lineage>
</organism>
<dbReference type="GO" id="GO:0005096">
    <property type="term" value="F:GTPase activator activity"/>
    <property type="evidence" value="ECO:0007669"/>
    <property type="project" value="InterPro"/>
</dbReference>
<dbReference type="EMBL" id="CP115612">
    <property type="protein sequence ID" value="WBW73726.1"/>
    <property type="molecule type" value="Genomic_DNA"/>
</dbReference>
<feature type="compositionally biased region" description="Low complexity" evidence="1">
    <location>
        <begin position="269"/>
        <end position="284"/>
    </location>
</feature>
<dbReference type="PANTHER" id="PTHR31441">
    <property type="entry name" value="FOLLICULIN FAMILY MEMBER"/>
    <property type="match status" value="1"/>
</dbReference>
<feature type="compositionally biased region" description="Polar residues" evidence="1">
    <location>
        <begin position="79"/>
        <end position="101"/>
    </location>
</feature>
<dbReference type="GO" id="GO:0005829">
    <property type="term" value="C:cytosol"/>
    <property type="evidence" value="ECO:0007669"/>
    <property type="project" value="TreeGrafter"/>
</dbReference>
<feature type="compositionally biased region" description="Polar residues" evidence="1">
    <location>
        <begin position="253"/>
        <end position="264"/>
    </location>
</feature>
<feature type="region of interest" description="Disordered" evidence="1">
    <location>
        <begin position="37"/>
        <end position="101"/>
    </location>
</feature>
<dbReference type="RefSeq" id="XP_056037969.1">
    <property type="nucleotide sequence ID" value="XM_056181976.1"/>
</dbReference>
<evidence type="ECO:0000313" key="4">
    <source>
        <dbReference type="Proteomes" id="UP001212411"/>
    </source>
</evidence>
<dbReference type="KEGG" id="som:SOMG_03185"/>
<name>A0AAF0AVM7_9SCHI</name>
<accession>A0AAF0AVM7</accession>
<evidence type="ECO:0000259" key="2">
    <source>
        <dbReference type="PROSITE" id="PS51834"/>
    </source>
</evidence>
<reference evidence="3 4" key="1">
    <citation type="journal article" date="2023" name="G3 (Bethesda)">
        <title>A high-quality reference genome for the fission yeast Schizosaccharomyces osmophilus.</title>
        <authorList>
            <person name="Jia G.S."/>
            <person name="Zhang W.C."/>
            <person name="Liang Y."/>
            <person name="Liu X.H."/>
            <person name="Rhind N."/>
            <person name="Pidoux A."/>
            <person name="Brysch-Herzberg M."/>
            <person name="Du L.L."/>
        </authorList>
    </citation>
    <scope>NUCLEOTIDE SEQUENCE [LARGE SCALE GENOMIC DNA]</scope>
    <source>
        <strain evidence="3 4">CBS 15793</strain>
    </source>
</reference>
<protein>
    <submittedName>
        <fullName evidence="3">Folliculin, BFC/FNIP-Folliculin complex subunit Bhd1</fullName>
    </submittedName>
</protein>
<feature type="region of interest" description="Disordered" evidence="1">
    <location>
        <begin position="253"/>
        <end position="298"/>
    </location>
</feature>
<dbReference type="InterPro" id="IPR037520">
    <property type="entry name" value="Folliculin/SMCR8_longin"/>
</dbReference>